<organism evidence="2 3">
    <name type="scientific">Pleurodeles waltl</name>
    <name type="common">Iberian ribbed newt</name>
    <dbReference type="NCBI Taxonomy" id="8319"/>
    <lineage>
        <taxon>Eukaryota</taxon>
        <taxon>Metazoa</taxon>
        <taxon>Chordata</taxon>
        <taxon>Craniata</taxon>
        <taxon>Vertebrata</taxon>
        <taxon>Euteleostomi</taxon>
        <taxon>Amphibia</taxon>
        <taxon>Batrachia</taxon>
        <taxon>Caudata</taxon>
        <taxon>Salamandroidea</taxon>
        <taxon>Salamandridae</taxon>
        <taxon>Pleurodelinae</taxon>
        <taxon>Pleurodeles</taxon>
    </lineage>
</organism>
<evidence type="ECO:0008006" key="4">
    <source>
        <dbReference type="Google" id="ProtNLM"/>
    </source>
</evidence>
<evidence type="ECO:0000256" key="1">
    <source>
        <dbReference type="SAM" id="MobiDB-lite"/>
    </source>
</evidence>
<comment type="caution">
    <text evidence="2">The sequence shown here is derived from an EMBL/GenBank/DDBJ whole genome shotgun (WGS) entry which is preliminary data.</text>
</comment>
<evidence type="ECO:0000313" key="3">
    <source>
        <dbReference type="Proteomes" id="UP001066276"/>
    </source>
</evidence>
<keyword evidence="3" id="KW-1185">Reference proteome</keyword>
<protein>
    <recommendedName>
        <fullName evidence="4">Secreted protein</fullName>
    </recommendedName>
</protein>
<feature type="compositionally biased region" description="Pro residues" evidence="1">
    <location>
        <begin position="64"/>
        <end position="75"/>
    </location>
</feature>
<name>A0AAV7SPY4_PLEWA</name>
<reference evidence="2" key="1">
    <citation type="journal article" date="2022" name="bioRxiv">
        <title>Sequencing and chromosome-scale assembly of the giantPleurodeles waltlgenome.</title>
        <authorList>
            <person name="Brown T."/>
            <person name="Elewa A."/>
            <person name="Iarovenko S."/>
            <person name="Subramanian E."/>
            <person name="Araus A.J."/>
            <person name="Petzold A."/>
            <person name="Susuki M."/>
            <person name="Suzuki K.-i.T."/>
            <person name="Hayashi T."/>
            <person name="Toyoda A."/>
            <person name="Oliveira C."/>
            <person name="Osipova E."/>
            <person name="Leigh N.D."/>
            <person name="Simon A."/>
            <person name="Yun M.H."/>
        </authorList>
    </citation>
    <scope>NUCLEOTIDE SEQUENCE</scope>
    <source>
        <strain evidence="2">20211129_DDA</strain>
        <tissue evidence="2">Liver</tissue>
    </source>
</reference>
<evidence type="ECO:0000313" key="2">
    <source>
        <dbReference type="EMBL" id="KAJ1166133.1"/>
    </source>
</evidence>
<sequence>MRSPQRDRDACHRLLVLPLLSPPLQCTRGPVCQVHGGPGRQDRGGCFIRGREQSFSTAGRPSCRPHPPLPDVEEI</sequence>
<dbReference type="EMBL" id="JANPWB010000008">
    <property type="protein sequence ID" value="KAJ1166133.1"/>
    <property type="molecule type" value="Genomic_DNA"/>
</dbReference>
<feature type="region of interest" description="Disordered" evidence="1">
    <location>
        <begin position="51"/>
        <end position="75"/>
    </location>
</feature>
<proteinExistence type="predicted"/>
<dbReference type="AlphaFoldDB" id="A0AAV7SPY4"/>
<gene>
    <name evidence="2" type="ORF">NDU88_006542</name>
</gene>
<dbReference type="Proteomes" id="UP001066276">
    <property type="component" value="Chromosome 4_2"/>
</dbReference>
<accession>A0AAV7SPY4</accession>